<evidence type="ECO:0000259" key="11">
    <source>
        <dbReference type="Pfam" id="PF00905"/>
    </source>
</evidence>
<dbReference type="AlphaFoldDB" id="A0A5N6BUV5"/>
<dbReference type="GO" id="GO:0030288">
    <property type="term" value="C:outer membrane-bounded periplasmic space"/>
    <property type="evidence" value="ECO:0007669"/>
    <property type="project" value="TreeGrafter"/>
</dbReference>
<dbReference type="GO" id="GO:0006508">
    <property type="term" value="P:proteolysis"/>
    <property type="evidence" value="ECO:0007669"/>
    <property type="project" value="UniProtKB-KW"/>
</dbReference>
<proteinExistence type="predicted"/>
<feature type="region of interest" description="Disordered" evidence="9">
    <location>
        <begin position="882"/>
        <end position="990"/>
    </location>
</feature>
<evidence type="ECO:0000256" key="10">
    <source>
        <dbReference type="SAM" id="Phobius"/>
    </source>
</evidence>
<feature type="compositionally biased region" description="Gly residues" evidence="9">
    <location>
        <begin position="979"/>
        <end position="990"/>
    </location>
</feature>
<reference evidence="13 14" key="1">
    <citation type="submission" date="2019-10" db="EMBL/GenBank/DDBJ databases">
        <title>Nonomuraea sp. nov., isolated from Phyllanthus amarus.</title>
        <authorList>
            <person name="Klykleung N."/>
            <person name="Tanasupawat S."/>
        </authorList>
    </citation>
    <scope>NUCLEOTIDE SEQUENCE [LARGE SCALE GENOMIC DNA]</scope>
    <source>
        <strain evidence="13 14">CR1-09</strain>
    </source>
</reference>
<evidence type="ECO:0000256" key="9">
    <source>
        <dbReference type="SAM" id="MobiDB-lite"/>
    </source>
</evidence>
<keyword evidence="6" id="KW-0511">Multifunctional enzyme</keyword>
<name>A0A5N6BUV5_9ACTN</name>
<keyword evidence="10" id="KW-1133">Transmembrane helix</keyword>
<keyword evidence="10" id="KW-0472">Membrane</keyword>
<keyword evidence="14" id="KW-1185">Reference proteome</keyword>
<dbReference type="Gene3D" id="3.40.710.10">
    <property type="entry name" value="DD-peptidase/beta-lactamase superfamily"/>
    <property type="match status" value="1"/>
</dbReference>
<evidence type="ECO:0000313" key="14">
    <source>
        <dbReference type="Proteomes" id="UP000313066"/>
    </source>
</evidence>
<feature type="compositionally biased region" description="Gly residues" evidence="9">
    <location>
        <begin position="197"/>
        <end position="218"/>
    </location>
</feature>
<accession>A0A5N6BUV5</accession>
<evidence type="ECO:0000256" key="3">
    <source>
        <dbReference type="ARBA" id="ARBA00022676"/>
    </source>
</evidence>
<dbReference type="PANTHER" id="PTHR32282:SF34">
    <property type="entry name" value="PENICILLIN-BINDING PROTEIN 1A"/>
    <property type="match status" value="1"/>
</dbReference>
<evidence type="ECO:0000256" key="1">
    <source>
        <dbReference type="ARBA" id="ARBA00022645"/>
    </source>
</evidence>
<organism evidence="13 14">
    <name type="scientific">Microbispora catharanthi</name>
    <dbReference type="NCBI Taxonomy" id="1712871"/>
    <lineage>
        <taxon>Bacteria</taxon>
        <taxon>Bacillati</taxon>
        <taxon>Actinomycetota</taxon>
        <taxon>Actinomycetes</taxon>
        <taxon>Streptosporangiales</taxon>
        <taxon>Streptosporangiaceae</taxon>
        <taxon>Microbispora</taxon>
    </lineage>
</organism>
<keyword evidence="1" id="KW-0121">Carboxypeptidase</keyword>
<evidence type="ECO:0000256" key="8">
    <source>
        <dbReference type="ARBA" id="ARBA00049902"/>
    </source>
</evidence>
<dbReference type="GO" id="GO:0009252">
    <property type="term" value="P:peptidoglycan biosynthetic process"/>
    <property type="evidence" value="ECO:0007669"/>
    <property type="project" value="TreeGrafter"/>
</dbReference>
<dbReference type="InterPro" id="IPR012338">
    <property type="entry name" value="Beta-lactam/transpept-like"/>
</dbReference>
<dbReference type="Pfam" id="PF00905">
    <property type="entry name" value="Transpeptidase"/>
    <property type="match status" value="1"/>
</dbReference>
<feature type="compositionally biased region" description="Gly residues" evidence="9">
    <location>
        <begin position="927"/>
        <end position="961"/>
    </location>
</feature>
<keyword evidence="3" id="KW-0328">Glycosyltransferase</keyword>
<feature type="compositionally biased region" description="Low complexity" evidence="9">
    <location>
        <begin position="97"/>
        <end position="116"/>
    </location>
</feature>
<dbReference type="GO" id="GO:0009002">
    <property type="term" value="F:serine-type D-Ala-D-Ala carboxypeptidase activity"/>
    <property type="evidence" value="ECO:0007669"/>
    <property type="project" value="UniProtKB-EC"/>
</dbReference>
<feature type="transmembrane region" description="Helical" evidence="10">
    <location>
        <begin position="247"/>
        <end position="268"/>
    </location>
</feature>
<dbReference type="GO" id="GO:0008955">
    <property type="term" value="F:peptidoglycan glycosyltransferase activity"/>
    <property type="evidence" value="ECO:0007669"/>
    <property type="project" value="UniProtKB-EC"/>
</dbReference>
<dbReference type="SUPFAM" id="SSF56601">
    <property type="entry name" value="beta-lactamase/transpeptidase-like"/>
    <property type="match status" value="1"/>
</dbReference>
<comment type="catalytic activity">
    <reaction evidence="8">
        <text>[GlcNAc-(1-&gt;4)-Mur2Ac(oyl-L-Ala-gamma-D-Glu-L-Lys-D-Ala-D-Ala)](n)-di-trans,octa-cis-undecaprenyl diphosphate + beta-D-GlcNAc-(1-&gt;4)-Mur2Ac(oyl-L-Ala-gamma-D-Glu-L-Lys-D-Ala-D-Ala)-di-trans,octa-cis-undecaprenyl diphosphate = [GlcNAc-(1-&gt;4)-Mur2Ac(oyl-L-Ala-gamma-D-Glu-L-Lys-D-Ala-D-Ala)](n+1)-di-trans,octa-cis-undecaprenyl diphosphate + di-trans,octa-cis-undecaprenyl diphosphate + H(+)</text>
        <dbReference type="Rhea" id="RHEA:23708"/>
        <dbReference type="Rhea" id="RHEA-COMP:9602"/>
        <dbReference type="Rhea" id="RHEA-COMP:9603"/>
        <dbReference type="ChEBI" id="CHEBI:15378"/>
        <dbReference type="ChEBI" id="CHEBI:58405"/>
        <dbReference type="ChEBI" id="CHEBI:60033"/>
        <dbReference type="ChEBI" id="CHEBI:78435"/>
        <dbReference type="EC" id="2.4.99.28"/>
    </reaction>
</comment>
<dbReference type="RefSeq" id="WP_139575483.1">
    <property type="nucleotide sequence ID" value="NZ_VDMA02000008.1"/>
</dbReference>
<dbReference type="InterPro" id="IPR001460">
    <property type="entry name" value="PCN-bd_Tpept"/>
</dbReference>
<feature type="region of interest" description="Disordered" evidence="9">
    <location>
        <begin position="1"/>
        <end position="235"/>
    </location>
</feature>
<evidence type="ECO:0000256" key="6">
    <source>
        <dbReference type="ARBA" id="ARBA00023268"/>
    </source>
</evidence>
<keyword evidence="5" id="KW-0378">Hydrolase</keyword>
<feature type="domain" description="Glycosyl transferase family 51" evidence="12">
    <location>
        <begin position="301"/>
        <end position="464"/>
    </location>
</feature>
<sequence length="990" mass="104177">MTYSSYGPEPTGRPEDASGSGGSARPGRRRRSHRESDEYGEYGEPAPPRQPGRERAPQPPRAARQGGPEQRRREAAAFEDTAAMNAVPPNTPPSAPQSPSQRPAQGPQQGLQQGSRGPAGGGRPPAGRDPRYAAGSGGPAGQGGPGGPGRPGVPGGDERTQAMSMPTGGSRRDARGEADGQSTEAIQAGGRRRRSPGRGGRGPGGPGGPGGPEGPGGRGPRDPRDFDEDDEKPRRTGWKRFLPSWKILVAAFTVLAAGTFGMIAVAYANTPLPAATQAEAVAQGSAIYYNDGKTLIAKVGTPRVILTDINKVPKHVQDAVIAIENDTFWSDSGISISGMVRSVYMTATGQQLQGASTITQQMARNYYDGLSQEVSIKRKIKEIFVAVKLDKSMKKDQILLQYLNTVPFGRAWGIEAAAQAYFKKHVEQLTPEQGAYLAARIQTPALDADSPRLQGRFKDVVNAMARLDPAKYGNLPNTAKFPKTVPARNSNDLGGLKGYMVTQVMNELESRMHLSADQVRSGGYKIVSTFDKKLMQAAKKAVLATTSSMSKEFHAGLAAVDPKTGRVVAFYGGNDYLKDPWNEPFQSRKQAASAFKPYVLAAWLDAGYSLNSYLPGNQTVPKELPGFEKGITNGHSVPNSINAIYATAHSINTAFASMAYKLDEANGTVGQLSAVKQIAEEAGLSKESLDKDVEDHKYQFSIGSAGVTPVEQAAGYSIFANEGKHIDYHVIKEVRKDKEVVFAERRDVKQVITPEAAADSVAAMEEVLKSGTAAGKGIGRPAAGKTGTNNNEKEAWFVGFTPQLSVAVGMYREQCVTKGGKIVQPLYSNCPVTPGGKESKKYGPNNPYTHVSEVSLGFEGAGPPTTIWRTFMTEALAGKPVEQFPPKAGLGTPENLVPSPTPSPSPEPDNGGFPTDFPTDFPDDGGCYDGGPGCDNGGGNGRGFGDDPGQGGQDGGPGGGDVPLNINQDPAGAPAAMPSGGGNGKSGSGA</sequence>
<keyword evidence="2" id="KW-0645">Protease</keyword>
<dbReference type="PANTHER" id="PTHR32282">
    <property type="entry name" value="BINDING PROTEIN TRANSPEPTIDASE, PUTATIVE-RELATED"/>
    <property type="match status" value="1"/>
</dbReference>
<dbReference type="InterPro" id="IPR023346">
    <property type="entry name" value="Lysozyme-like_dom_sf"/>
</dbReference>
<dbReference type="Pfam" id="PF00912">
    <property type="entry name" value="Transgly"/>
    <property type="match status" value="1"/>
</dbReference>
<evidence type="ECO:0000259" key="12">
    <source>
        <dbReference type="Pfam" id="PF00912"/>
    </source>
</evidence>
<dbReference type="GO" id="GO:0008658">
    <property type="term" value="F:penicillin binding"/>
    <property type="evidence" value="ECO:0007669"/>
    <property type="project" value="InterPro"/>
</dbReference>
<gene>
    <name evidence="13" type="ORF">FH610_017275</name>
</gene>
<evidence type="ECO:0000256" key="7">
    <source>
        <dbReference type="ARBA" id="ARBA00034000"/>
    </source>
</evidence>
<dbReference type="SUPFAM" id="SSF53955">
    <property type="entry name" value="Lysozyme-like"/>
    <property type="match status" value="1"/>
</dbReference>
<keyword evidence="4" id="KW-0808">Transferase</keyword>
<feature type="compositionally biased region" description="Low complexity" evidence="9">
    <location>
        <begin position="911"/>
        <end position="920"/>
    </location>
</feature>
<evidence type="ECO:0000256" key="2">
    <source>
        <dbReference type="ARBA" id="ARBA00022670"/>
    </source>
</evidence>
<dbReference type="InterPro" id="IPR036950">
    <property type="entry name" value="PBP_transglycosylase"/>
</dbReference>
<evidence type="ECO:0000313" key="13">
    <source>
        <dbReference type="EMBL" id="KAB8184083.1"/>
    </source>
</evidence>
<comment type="caution">
    <text evidence="13">The sequence shown here is derived from an EMBL/GenBank/DDBJ whole genome shotgun (WGS) entry which is preliminary data.</text>
</comment>
<keyword evidence="10" id="KW-0812">Transmembrane</keyword>
<evidence type="ECO:0000256" key="5">
    <source>
        <dbReference type="ARBA" id="ARBA00022801"/>
    </source>
</evidence>
<dbReference type="InterPro" id="IPR001264">
    <property type="entry name" value="Glyco_trans_51"/>
</dbReference>
<feature type="domain" description="Penicillin-binding protein transpeptidase" evidence="11">
    <location>
        <begin position="558"/>
        <end position="826"/>
    </location>
</feature>
<protein>
    <submittedName>
        <fullName evidence="13">Uncharacterized protein</fullName>
    </submittedName>
</protein>
<dbReference type="EMBL" id="VDMA02000008">
    <property type="protein sequence ID" value="KAB8184083.1"/>
    <property type="molecule type" value="Genomic_DNA"/>
</dbReference>
<dbReference type="Proteomes" id="UP000313066">
    <property type="component" value="Unassembled WGS sequence"/>
</dbReference>
<feature type="compositionally biased region" description="Gly residues" evidence="9">
    <location>
        <begin position="135"/>
        <end position="155"/>
    </location>
</feature>
<dbReference type="InterPro" id="IPR050396">
    <property type="entry name" value="Glycosyltr_51/Transpeptidase"/>
</dbReference>
<evidence type="ECO:0000256" key="4">
    <source>
        <dbReference type="ARBA" id="ARBA00022679"/>
    </source>
</evidence>
<comment type="catalytic activity">
    <reaction evidence="7">
        <text>Preferential cleavage: (Ac)2-L-Lys-D-Ala-|-D-Ala. Also transpeptidation of peptidyl-alanyl moieties that are N-acyl substituents of D-alanine.</text>
        <dbReference type="EC" id="3.4.16.4"/>
    </reaction>
</comment>
<dbReference type="Gene3D" id="1.10.3810.10">
    <property type="entry name" value="Biosynthetic peptidoglycan transglycosylase-like"/>
    <property type="match status" value="1"/>
</dbReference>